<dbReference type="NCBIfam" id="TIGR03930">
    <property type="entry name" value="WXG100_ESAT6"/>
    <property type="match status" value="1"/>
</dbReference>
<dbReference type="SUPFAM" id="SSF140453">
    <property type="entry name" value="EsxAB dimer-like"/>
    <property type="match status" value="1"/>
</dbReference>
<proteinExistence type="inferred from homology"/>
<dbReference type="Proteomes" id="UP000505377">
    <property type="component" value="Chromosome"/>
</dbReference>
<dbReference type="Pfam" id="PF06013">
    <property type="entry name" value="WXG100"/>
    <property type="match status" value="1"/>
</dbReference>
<organism evidence="2 3">
    <name type="scientific">Pseudonocardia broussonetiae</name>
    <dbReference type="NCBI Taxonomy" id="2736640"/>
    <lineage>
        <taxon>Bacteria</taxon>
        <taxon>Bacillati</taxon>
        <taxon>Actinomycetota</taxon>
        <taxon>Actinomycetes</taxon>
        <taxon>Pseudonocardiales</taxon>
        <taxon>Pseudonocardiaceae</taxon>
        <taxon>Pseudonocardia</taxon>
    </lineage>
</organism>
<dbReference type="AlphaFoldDB" id="A0A6M6JNQ4"/>
<comment type="similarity">
    <text evidence="1">Belongs to the WXG100 family.</text>
</comment>
<dbReference type="KEGG" id="pbro:HOP40_20835"/>
<gene>
    <name evidence="2" type="ORF">HOP40_20835</name>
</gene>
<name>A0A6M6JNQ4_9PSEU</name>
<keyword evidence="3" id="KW-1185">Reference proteome</keyword>
<dbReference type="Gene3D" id="1.10.287.1060">
    <property type="entry name" value="ESAT-6-like"/>
    <property type="match status" value="1"/>
</dbReference>
<reference evidence="2 3" key="1">
    <citation type="submission" date="2020-05" db="EMBL/GenBank/DDBJ databases">
        <authorList>
            <person name="Mo P."/>
        </authorList>
    </citation>
    <scope>NUCLEOTIDE SEQUENCE [LARGE SCALE GENOMIC DNA]</scope>
    <source>
        <strain evidence="2 3">Gen01</strain>
    </source>
</reference>
<dbReference type="InterPro" id="IPR036689">
    <property type="entry name" value="ESAT-6-like_sf"/>
</dbReference>
<evidence type="ECO:0000256" key="1">
    <source>
        <dbReference type="RuleBase" id="RU362001"/>
    </source>
</evidence>
<protein>
    <recommendedName>
        <fullName evidence="1">ESAT-6-like protein</fullName>
    </recommendedName>
</protein>
<dbReference type="RefSeq" id="WP_172161105.1">
    <property type="nucleotide sequence ID" value="NZ_CP053564.1"/>
</dbReference>
<evidence type="ECO:0000313" key="2">
    <source>
        <dbReference type="EMBL" id="QJY47941.1"/>
    </source>
</evidence>
<dbReference type="InterPro" id="IPR010310">
    <property type="entry name" value="T7SS_ESAT-6-like"/>
</dbReference>
<sequence>MKEIVMARIGVQSEELREQSSRVAMGSTEVTDILNRLTGEIGALAASWQGAASEAFQSRWAEWQAGAQQVQAAMDNMGVFLEQAATSYEATEDELRSAVGR</sequence>
<evidence type="ECO:0000313" key="3">
    <source>
        <dbReference type="Proteomes" id="UP000505377"/>
    </source>
</evidence>
<accession>A0A6M6JNQ4</accession>
<dbReference type="EMBL" id="CP053564">
    <property type="protein sequence ID" value="QJY47941.1"/>
    <property type="molecule type" value="Genomic_DNA"/>
</dbReference>